<dbReference type="Proteomes" id="UP000016900">
    <property type="component" value="Chromosome"/>
</dbReference>
<dbReference type="AlphaFoldDB" id="U3U9T3"/>
<organism evidence="1 2">
    <name type="scientific">Candidatus Pantoea carbekii</name>
    <dbReference type="NCBI Taxonomy" id="1235990"/>
    <lineage>
        <taxon>Bacteria</taxon>
        <taxon>Pseudomonadati</taxon>
        <taxon>Pseudomonadota</taxon>
        <taxon>Gammaproteobacteria</taxon>
        <taxon>Enterobacterales</taxon>
        <taxon>Erwiniaceae</taxon>
        <taxon>Pantoea</taxon>
    </lineage>
</organism>
<gene>
    <name evidence="1" type="ORF">HHS_07480</name>
</gene>
<name>U3U9T3_9GAMM</name>
<reference evidence="1 2" key="1">
    <citation type="submission" date="2012-10" db="EMBL/GenBank/DDBJ databases">
        <title>Genome sequence of the symbiont of the pentatomidae stink bug Halyomorpha halys.</title>
        <authorList>
            <person name="Kobayashi H."/>
            <person name="Fujii-Muramatsu R."/>
            <person name="Takeishi K."/>
            <person name="Noda H."/>
        </authorList>
    </citation>
    <scope>NUCLEOTIDE SEQUENCE [LARGE SCALE GENOMIC DNA]</scope>
</reference>
<keyword evidence="2" id="KW-1185">Reference proteome</keyword>
<evidence type="ECO:0000313" key="2">
    <source>
        <dbReference type="Proteomes" id="UP000016900"/>
    </source>
</evidence>
<sequence length="55" mass="6620">MLLLDAVVHTCIDIYNYYSKYYTQYKVNLPKSHKSNTDFKNRHLAIIIKIISIEW</sequence>
<dbReference type="EMBL" id="AP012554">
    <property type="protein sequence ID" value="BAO00718.1"/>
    <property type="molecule type" value="Genomic_DNA"/>
</dbReference>
<accession>U3U9T3</accession>
<evidence type="ECO:0000313" key="1">
    <source>
        <dbReference type="EMBL" id="BAO00718.1"/>
    </source>
</evidence>
<protein>
    <submittedName>
        <fullName evidence="1">Uncharacterized protein</fullName>
    </submittedName>
</protein>
<dbReference type="KEGG" id="hhs:HHS_07480"/>
<proteinExistence type="predicted"/>